<keyword evidence="4" id="KW-1185">Reference proteome</keyword>
<dbReference type="Proteomes" id="UP000282311">
    <property type="component" value="Unassembled WGS sequence"/>
</dbReference>
<comment type="similarity">
    <text evidence="1">Belongs to the AHA1 family.</text>
</comment>
<reference evidence="3 4" key="1">
    <citation type="journal article" date="2007" name="Int. J. Syst. Evol. Microbiol.">
        <title>Paenibacillus ginsengarvi sp. nov., isolated from soil from ginseng cultivation.</title>
        <authorList>
            <person name="Yoon M.H."/>
            <person name="Ten L.N."/>
            <person name="Im W.T."/>
        </authorList>
    </citation>
    <scope>NUCLEOTIDE SEQUENCE [LARGE SCALE GENOMIC DNA]</scope>
    <source>
        <strain evidence="3 4">KCTC 13059</strain>
    </source>
</reference>
<dbReference type="CDD" id="cd07814">
    <property type="entry name" value="SRPBCC_CalC_Aha1-like"/>
    <property type="match status" value="1"/>
</dbReference>
<organism evidence="3 4">
    <name type="scientific">Paenibacillus ginsengarvi</name>
    <dbReference type="NCBI Taxonomy" id="400777"/>
    <lineage>
        <taxon>Bacteria</taxon>
        <taxon>Bacillati</taxon>
        <taxon>Bacillota</taxon>
        <taxon>Bacilli</taxon>
        <taxon>Bacillales</taxon>
        <taxon>Paenibacillaceae</taxon>
        <taxon>Paenibacillus</taxon>
    </lineage>
</organism>
<accession>A0A3B0BDK4</accession>
<comment type="caution">
    <text evidence="3">The sequence shown here is derived from an EMBL/GenBank/DDBJ whole genome shotgun (WGS) entry which is preliminary data.</text>
</comment>
<protein>
    <submittedName>
        <fullName evidence="3">SRPBCC domain-containing protein</fullName>
    </submittedName>
</protein>
<dbReference type="AlphaFoldDB" id="A0A3B0BDK4"/>
<dbReference type="InterPro" id="IPR023393">
    <property type="entry name" value="START-like_dom_sf"/>
</dbReference>
<dbReference type="SUPFAM" id="SSF55961">
    <property type="entry name" value="Bet v1-like"/>
    <property type="match status" value="1"/>
</dbReference>
<evidence type="ECO:0000259" key="2">
    <source>
        <dbReference type="Pfam" id="PF08327"/>
    </source>
</evidence>
<evidence type="ECO:0000313" key="4">
    <source>
        <dbReference type="Proteomes" id="UP000282311"/>
    </source>
</evidence>
<evidence type="ECO:0000256" key="1">
    <source>
        <dbReference type="ARBA" id="ARBA00006817"/>
    </source>
</evidence>
<dbReference type="OrthoDB" id="4549061at2"/>
<dbReference type="EMBL" id="RBAH01000029">
    <property type="protein sequence ID" value="RKN71235.1"/>
    <property type="molecule type" value="Genomic_DNA"/>
</dbReference>
<evidence type="ECO:0000313" key="3">
    <source>
        <dbReference type="EMBL" id="RKN71235.1"/>
    </source>
</evidence>
<proteinExistence type="inferred from homology"/>
<name>A0A3B0BDK4_9BACL</name>
<dbReference type="InterPro" id="IPR013538">
    <property type="entry name" value="ASHA1/2-like_C"/>
</dbReference>
<sequence length="146" mass="16605">MKGNETSPKPVGKTASAGFQIGVRRTIDVTQQQAWEYLLSPEGLKLWIGDVEAIELNPGDKYESANGACGEMRVVKHYEQLRLTWQLARWERPSTLQIRFLPAARGGTTLSFHQEHLDGPNTREEMKRRWEEVIARVAECAADRQL</sequence>
<feature type="domain" description="Activator of Hsp90 ATPase homologue 1/2-like C-terminal" evidence="2">
    <location>
        <begin position="29"/>
        <end position="140"/>
    </location>
</feature>
<gene>
    <name evidence="3" type="ORF">D7M11_29520</name>
</gene>
<dbReference type="RefSeq" id="WP_120750869.1">
    <property type="nucleotide sequence ID" value="NZ_RBAH01000029.1"/>
</dbReference>
<dbReference type="Gene3D" id="3.30.530.20">
    <property type="match status" value="1"/>
</dbReference>
<dbReference type="Pfam" id="PF08327">
    <property type="entry name" value="AHSA1"/>
    <property type="match status" value="1"/>
</dbReference>